<dbReference type="Proteomes" id="UP001370490">
    <property type="component" value="Unassembled WGS sequence"/>
</dbReference>
<evidence type="ECO:0000313" key="2">
    <source>
        <dbReference type="Proteomes" id="UP001370490"/>
    </source>
</evidence>
<dbReference type="EMBL" id="JBAMMX010000003">
    <property type="protein sequence ID" value="KAK6944995.1"/>
    <property type="molecule type" value="Genomic_DNA"/>
</dbReference>
<proteinExistence type="predicted"/>
<dbReference type="AlphaFoldDB" id="A0AAN8W452"/>
<evidence type="ECO:0000313" key="1">
    <source>
        <dbReference type="EMBL" id="KAK6944995.1"/>
    </source>
</evidence>
<comment type="caution">
    <text evidence="1">The sequence shown here is derived from an EMBL/GenBank/DDBJ whole genome shotgun (WGS) entry which is preliminary data.</text>
</comment>
<gene>
    <name evidence="1" type="ORF">RJ641_026097</name>
</gene>
<reference evidence="1 2" key="1">
    <citation type="submission" date="2023-12" db="EMBL/GenBank/DDBJ databases">
        <title>A high-quality genome assembly for Dillenia turbinata (Dilleniales).</title>
        <authorList>
            <person name="Chanderbali A."/>
        </authorList>
    </citation>
    <scope>NUCLEOTIDE SEQUENCE [LARGE SCALE GENOMIC DNA]</scope>
    <source>
        <strain evidence="1">LSX21</strain>
        <tissue evidence="1">Leaf</tissue>
    </source>
</reference>
<organism evidence="1 2">
    <name type="scientific">Dillenia turbinata</name>
    <dbReference type="NCBI Taxonomy" id="194707"/>
    <lineage>
        <taxon>Eukaryota</taxon>
        <taxon>Viridiplantae</taxon>
        <taxon>Streptophyta</taxon>
        <taxon>Embryophyta</taxon>
        <taxon>Tracheophyta</taxon>
        <taxon>Spermatophyta</taxon>
        <taxon>Magnoliopsida</taxon>
        <taxon>eudicotyledons</taxon>
        <taxon>Gunneridae</taxon>
        <taxon>Pentapetalae</taxon>
        <taxon>Dilleniales</taxon>
        <taxon>Dilleniaceae</taxon>
        <taxon>Dillenia</taxon>
    </lineage>
</organism>
<keyword evidence="2" id="KW-1185">Reference proteome</keyword>
<sequence>MDAGNWKAQRSKMVRLGQGYEEVVAMEFQQSVESNTPVWKVWWRKLLREKRRLFEPQVGVAFQVPYDPQSYELNFDQGLMLDEPDSLSRSFSVRFADPSRIFHKKEKRLVVHDDR</sequence>
<protein>
    <submittedName>
        <fullName evidence="1">Uncharacterized protein</fullName>
    </submittedName>
</protein>
<accession>A0AAN8W452</accession>
<name>A0AAN8W452_9MAGN</name>
<dbReference type="PANTHER" id="PTHR33168">
    <property type="entry name" value="STRESS INDUCED PROTEIN-RELATED"/>
    <property type="match status" value="1"/>
</dbReference>